<protein>
    <recommendedName>
        <fullName evidence="4">Peptidase aspartic putative domain-containing protein</fullName>
    </recommendedName>
</protein>
<evidence type="ECO:0000313" key="3">
    <source>
        <dbReference type="Proteomes" id="UP000708208"/>
    </source>
</evidence>
<comment type="caution">
    <text evidence="2">The sequence shown here is derived from an EMBL/GenBank/DDBJ whole genome shotgun (WGS) entry which is preliminary data.</text>
</comment>
<evidence type="ECO:0000313" key="2">
    <source>
        <dbReference type="EMBL" id="CAG7829060.1"/>
    </source>
</evidence>
<feature type="chain" id="PRO_5035217139" description="Peptidase aspartic putative domain-containing protein" evidence="1">
    <location>
        <begin position="26"/>
        <end position="160"/>
    </location>
</feature>
<evidence type="ECO:0008006" key="4">
    <source>
        <dbReference type="Google" id="ProtNLM"/>
    </source>
</evidence>
<accession>A0A8J2L5E2</accession>
<proteinExistence type="predicted"/>
<dbReference type="Proteomes" id="UP000708208">
    <property type="component" value="Unassembled WGS sequence"/>
</dbReference>
<dbReference type="AlphaFoldDB" id="A0A8J2L5E2"/>
<dbReference type="PANTHER" id="PTHR47331">
    <property type="entry name" value="PHD-TYPE DOMAIN-CONTAINING PROTEIN"/>
    <property type="match status" value="1"/>
</dbReference>
<sequence>MPAKVNVLLSTEVLFLVMRPQIIRGTPEQPVAVQTTFGWIIGGGRSIHNQPKLQCNIVSSTLDQQLRRFWEIDQGHTNNILTLDEEKAEKHYTQTTIRREDGSFQVRLPFKEELPTLGKSKQQAFRRLINLESRLGRHNELREQYLMAMQALVNDGHLEK</sequence>
<feature type="non-terminal residue" evidence="2">
    <location>
        <position position="160"/>
    </location>
</feature>
<dbReference type="OrthoDB" id="8034802at2759"/>
<dbReference type="EMBL" id="CAJVCH010549956">
    <property type="protein sequence ID" value="CAG7829060.1"/>
    <property type="molecule type" value="Genomic_DNA"/>
</dbReference>
<gene>
    <name evidence="2" type="ORF">AFUS01_LOCUS38945</name>
</gene>
<organism evidence="2 3">
    <name type="scientific">Allacma fusca</name>
    <dbReference type="NCBI Taxonomy" id="39272"/>
    <lineage>
        <taxon>Eukaryota</taxon>
        <taxon>Metazoa</taxon>
        <taxon>Ecdysozoa</taxon>
        <taxon>Arthropoda</taxon>
        <taxon>Hexapoda</taxon>
        <taxon>Collembola</taxon>
        <taxon>Symphypleona</taxon>
        <taxon>Sminthuridae</taxon>
        <taxon>Allacma</taxon>
    </lineage>
</organism>
<reference evidence="2" key="1">
    <citation type="submission" date="2021-06" db="EMBL/GenBank/DDBJ databases">
        <authorList>
            <person name="Hodson N. C."/>
            <person name="Mongue J. A."/>
            <person name="Jaron S. K."/>
        </authorList>
    </citation>
    <scope>NUCLEOTIDE SEQUENCE</scope>
</reference>
<dbReference type="PANTHER" id="PTHR47331:SF1">
    <property type="entry name" value="GAG-LIKE PROTEIN"/>
    <property type="match status" value="1"/>
</dbReference>
<keyword evidence="3" id="KW-1185">Reference proteome</keyword>
<feature type="signal peptide" evidence="1">
    <location>
        <begin position="1"/>
        <end position="25"/>
    </location>
</feature>
<keyword evidence="1" id="KW-0732">Signal</keyword>
<name>A0A8J2L5E2_9HEXA</name>
<evidence type="ECO:0000256" key="1">
    <source>
        <dbReference type="SAM" id="SignalP"/>
    </source>
</evidence>